<dbReference type="Gene3D" id="3.40.50.300">
    <property type="entry name" value="P-loop containing nucleotide triphosphate hydrolases"/>
    <property type="match status" value="1"/>
</dbReference>
<dbReference type="InterPro" id="IPR027417">
    <property type="entry name" value="P-loop_NTPase"/>
</dbReference>
<dbReference type="GO" id="GO:0051782">
    <property type="term" value="P:negative regulation of cell division"/>
    <property type="evidence" value="ECO:0007669"/>
    <property type="project" value="TreeGrafter"/>
</dbReference>
<gene>
    <name evidence="3" type="ORF">J2S42_005431</name>
</gene>
<dbReference type="GO" id="GO:0016887">
    <property type="term" value="F:ATP hydrolysis activity"/>
    <property type="evidence" value="ECO:0007669"/>
    <property type="project" value="TreeGrafter"/>
</dbReference>
<dbReference type="Proteomes" id="UP001240236">
    <property type="component" value="Unassembled WGS sequence"/>
</dbReference>
<reference evidence="3 4" key="1">
    <citation type="submission" date="2023-07" db="EMBL/GenBank/DDBJ databases">
        <title>Sequencing the genomes of 1000 actinobacteria strains.</title>
        <authorList>
            <person name="Klenk H.-P."/>
        </authorList>
    </citation>
    <scope>NUCLEOTIDE SEQUENCE [LARGE SCALE GENOMIC DNA]</scope>
    <source>
        <strain evidence="3 4">DSM 44709</strain>
    </source>
</reference>
<dbReference type="InterPro" id="IPR033756">
    <property type="entry name" value="YlxH/NBP35"/>
</dbReference>
<protein>
    <submittedName>
        <fullName evidence="3">Pilus assembly protein CpaE</fullName>
    </submittedName>
</protein>
<dbReference type="RefSeq" id="WP_307243502.1">
    <property type="nucleotide sequence ID" value="NZ_JAUSUZ010000001.1"/>
</dbReference>
<evidence type="ECO:0000313" key="4">
    <source>
        <dbReference type="Proteomes" id="UP001240236"/>
    </source>
</evidence>
<dbReference type="PANTHER" id="PTHR43384">
    <property type="entry name" value="SEPTUM SITE-DETERMINING PROTEIN MIND HOMOLOG, CHLOROPLASTIC-RELATED"/>
    <property type="match status" value="1"/>
</dbReference>
<dbReference type="EMBL" id="JAUSUZ010000001">
    <property type="protein sequence ID" value="MDQ0368762.1"/>
    <property type="molecule type" value="Genomic_DNA"/>
</dbReference>
<dbReference type="AlphaFoldDB" id="A0AAE4AZS7"/>
<accession>A0AAE4AZS7</accession>
<dbReference type="SUPFAM" id="SSF52540">
    <property type="entry name" value="P-loop containing nucleoside triphosphate hydrolases"/>
    <property type="match status" value="1"/>
</dbReference>
<dbReference type="Pfam" id="PF10609">
    <property type="entry name" value="ParA"/>
    <property type="match status" value="1"/>
</dbReference>
<dbReference type="GO" id="GO:0005829">
    <property type="term" value="C:cytosol"/>
    <property type="evidence" value="ECO:0007669"/>
    <property type="project" value="TreeGrafter"/>
</dbReference>
<organism evidence="3 4">
    <name type="scientific">Catenuloplanes indicus</name>
    <dbReference type="NCBI Taxonomy" id="137267"/>
    <lineage>
        <taxon>Bacteria</taxon>
        <taxon>Bacillati</taxon>
        <taxon>Actinomycetota</taxon>
        <taxon>Actinomycetes</taxon>
        <taxon>Micromonosporales</taxon>
        <taxon>Micromonosporaceae</taxon>
        <taxon>Catenuloplanes</taxon>
    </lineage>
</organism>
<evidence type="ECO:0000313" key="3">
    <source>
        <dbReference type="EMBL" id="MDQ0368762.1"/>
    </source>
</evidence>
<dbReference type="GO" id="GO:0005524">
    <property type="term" value="F:ATP binding"/>
    <property type="evidence" value="ECO:0007669"/>
    <property type="project" value="UniProtKB-KW"/>
</dbReference>
<dbReference type="PANTHER" id="PTHR43384:SF13">
    <property type="entry name" value="SLR0110 PROTEIN"/>
    <property type="match status" value="1"/>
</dbReference>
<dbReference type="GO" id="GO:0009898">
    <property type="term" value="C:cytoplasmic side of plasma membrane"/>
    <property type="evidence" value="ECO:0007669"/>
    <property type="project" value="TreeGrafter"/>
</dbReference>
<dbReference type="InterPro" id="IPR050625">
    <property type="entry name" value="ParA/MinD_ATPase"/>
</dbReference>
<evidence type="ECO:0000256" key="2">
    <source>
        <dbReference type="ARBA" id="ARBA00022840"/>
    </source>
</evidence>
<keyword evidence="4" id="KW-1185">Reference proteome</keyword>
<keyword evidence="1" id="KW-0547">Nucleotide-binding</keyword>
<sequence length="398" mass="42914">MNLTHTLYLEADPSSRIIPADDYVTHGIKLCESFPELGAELGKRADIKVVIFGSTVDLGAVLEFAAYHRVHRPSVGVVLIRDVIDLETLQEALRAGVREMVPAGDRTALVAACQRTADLANAITTISPSVVTPNEPSNAKIVTVFAGKGGCGKSVVATNLAVALAANGARRVCLVDLDLQFGDVGIMLQMAPERSIADAIPMVGRMDTDGVRSLLTHYRPGVDTLLAPTTPAEGDQVTREVITELLGVARTMFDYIVVDTPSFFSYQVLSALDVTDWYVPIVVPDLPTLKSVRLTLDMFDMLQYPREKVRTLLNRSDSQVGLSHGDVEQAIGTEIDIRMPSSRDVPVSVNKGMPLVIDHPVHPVSVAIRNLADLIAGVAPVEAAPVTRRRRGLLSRKG</sequence>
<proteinExistence type="predicted"/>
<name>A0AAE4AZS7_9ACTN</name>
<comment type="caution">
    <text evidence="3">The sequence shown here is derived from an EMBL/GenBank/DDBJ whole genome shotgun (WGS) entry which is preliminary data.</text>
</comment>
<evidence type="ECO:0000256" key="1">
    <source>
        <dbReference type="ARBA" id="ARBA00022741"/>
    </source>
</evidence>
<keyword evidence="2" id="KW-0067">ATP-binding</keyword>